<dbReference type="Gene3D" id="3.90.1300.10">
    <property type="entry name" value="Amidase signature (AS) domain"/>
    <property type="match status" value="1"/>
</dbReference>
<evidence type="ECO:0000259" key="2">
    <source>
        <dbReference type="Pfam" id="PF01425"/>
    </source>
</evidence>
<proteinExistence type="inferred from homology"/>
<dbReference type="PANTHER" id="PTHR11895">
    <property type="entry name" value="TRANSAMIDASE"/>
    <property type="match status" value="1"/>
</dbReference>
<dbReference type="SUPFAM" id="SSF75304">
    <property type="entry name" value="Amidase signature (AS) enzymes"/>
    <property type="match status" value="1"/>
</dbReference>
<keyword evidence="3" id="KW-0560">Oxidoreductase</keyword>
<dbReference type="KEGG" id="apb:SAR116_2063"/>
<gene>
    <name evidence="3" type="ordered locus">SAR116_2063</name>
</gene>
<accession>D5BNB3</accession>
<protein>
    <submittedName>
        <fullName evidence="3">Amidase</fullName>
        <ecNumber evidence="3">1.3.1.74</ecNumber>
    </submittedName>
</protein>
<dbReference type="GO" id="GO:0032440">
    <property type="term" value="F:2-alkenal reductase [NAD(P)H] activity"/>
    <property type="evidence" value="ECO:0007669"/>
    <property type="project" value="UniProtKB-EC"/>
</dbReference>
<dbReference type="Proteomes" id="UP000007460">
    <property type="component" value="Chromosome"/>
</dbReference>
<dbReference type="InterPro" id="IPR036928">
    <property type="entry name" value="AS_sf"/>
</dbReference>
<dbReference type="EC" id="1.3.1.74" evidence="3"/>
<feature type="domain" description="Amidase" evidence="2">
    <location>
        <begin position="21"/>
        <end position="424"/>
    </location>
</feature>
<keyword evidence="4" id="KW-1185">Reference proteome</keyword>
<sequence length="454" mass="49505">MTSAVEMVRMVRDGQVTSVQLVTACLDKIEAENDQLKAWAHIDREAALARAGEMDYIRLTGRPMGALHGVPVGVKDIVDTRAFPTEYGTPVMSGRQPDHDARVIAQLLDAGAIIIGKTVTTPFAFLDPSATRNPHNIAFSPGGSSSGSAAAVAAGHVPIAIGSQTNGSVIRPASYCGVFGFKPTSGILPRTGVLQTSQTLDQLGVFSLYLEDTALLADVLAMYDPADTASYPWPRPHMLSGVQEDVPIEPNFVWLEMPYFGTLDDDARKGMNEVIDALGGQIEVIDAEQSFKDMPEAHKIIQDYEISRNLEWALRDHEDQLFDKFADMLRRGTKISDEDYQEALKFRTAMIGYFAAFFKDYDAILTPSSSGQATKFDDGTGDPIFCTYWTLCGLPCVTLPILTSGEGMPVGVQLVGNREEDNRLMRSARWMLNKLSAPLDEHDGTSETGERSGL</sequence>
<dbReference type="HOGENOM" id="CLU_009600_0_0_5"/>
<comment type="similarity">
    <text evidence="1">Belongs to the amidase family.</text>
</comment>
<reference evidence="3 4" key="1">
    <citation type="journal article" date="2010" name="J. Bacteriol.">
        <title>Complete genome sequence of "Candidatus Puniceispirillum marinum" IMCC1322, a representative of the SAR116 clade in the Alphaproteobacteria.</title>
        <authorList>
            <person name="Oh H.M."/>
            <person name="Kwon K.K."/>
            <person name="Kang I."/>
            <person name="Kang S.G."/>
            <person name="Lee J.H."/>
            <person name="Kim S.J."/>
            <person name="Cho J.C."/>
        </authorList>
    </citation>
    <scope>NUCLEOTIDE SEQUENCE [LARGE SCALE GENOMIC DNA]</scope>
    <source>
        <strain evidence="3 4">IMCC1322</strain>
    </source>
</reference>
<dbReference type="EMBL" id="CP001751">
    <property type="protein sequence ID" value="ADE40306.1"/>
    <property type="molecule type" value="Genomic_DNA"/>
</dbReference>
<dbReference type="PANTHER" id="PTHR11895:SF7">
    <property type="entry name" value="GLUTAMYL-TRNA(GLN) AMIDOTRANSFERASE SUBUNIT A, MITOCHONDRIAL"/>
    <property type="match status" value="1"/>
</dbReference>
<dbReference type="AlphaFoldDB" id="D5BNB3"/>
<dbReference type="InterPro" id="IPR023631">
    <property type="entry name" value="Amidase_dom"/>
</dbReference>
<dbReference type="InterPro" id="IPR000120">
    <property type="entry name" value="Amidase"/>
</dbReference>
<dbReference type="OrthoDB" id="7490557at2"/>
<evidence type="ECO:0000313" key="3">
    <source>
        <dbReference type="EMBL" id="ADE40306.1"/>
    </source>
</evidence>
<dbReference type="eggNOG" id="COG0154">
    <property type="taxonomic scope" value="Bacteria"/>
</dbReference>
<evidence type="ECO:0000313" key="4">
    <source>
        <dbReference type="Proteomes" id="UP000007460"/>
    </source>
</evidence>
<dbReference type="STRING" id="488538.SAR116_2063"/>
<name>D5BNB3_PUNMI</name>
<evidence type="ECO:0000256" key="1">
    <source>
        <dbReference type="ARBA" id="ARBA00009199"/>
    </source>
</evidence>
<dbReference type="RefSeq" id="WP_013046933.1">
    <property type="nucleotide sequence ID" value="NC_014010.1"/>
</dbReference>
<organism evidence="3 4">
    <name type="scientific">Puniceispirillum marinum (strain IMCC1322)</name>
    <dbReference type="NCBI Taxonomy" id="488538"/>
    <lineage>
        <taxon>Bacteria</taxon>
        <taxon>Pseudomonadati</taxon>
        <taxon>Pseudomonadota</taxon>
        <taxon>Alphaproteobacteria</taxon>
        <taxon>Candidatus Puniceispirillales</taxon>
        <taxon>Candidatus Puniceispirillaceae</taxon>
        <taxon>Candidatus Puniceispirillum</taxon>
    </lineage>
</organism>
<dbReference type="Pfam" id="PF01425">
    <property type="entry name" value="Amidase"/>
    <property type="match status" value="1"/>
</dbReference>